<feature type="compositionally biased region" description="Acidic residues" evidence="8">
    <location>
        <begin position="527"/>
        <end position="539"/>
    </location>
</feature>
<evidence type="ECO:0000256" key="6">
    <source>
        <dbReference type="ARBA" id="ARBA00023067"/>
    </source>
</evidence>
<dbReference type="Proteomes" id="UP001215280">
    <property type="component" value="Unassembled WGS sequence"/>
</dbReference>
<accession>A0AAD7KKF8</accession>
<feature type="domain" description="Nuclear condensin complex subunit 3 C-terminal" evidence="9">
    <location>
        <begin position="577"/>
        <end position="856"/>
    </location>
</feature>
<sequence>MAPRAESTPEALQGSVAAIFDQAQASLANHRKNCVALYKIHVRASAENGSSKRKAQSAFISVFLDMVSRVVGVKKGPPTVDRIIKFVAQYVRFANEKALEDKANRQPKVPINSISSGSADDEDTLASVFVSAMLEWLIQGFVAKNKVARYQTVHLVAEMILYLGEIDEDSYLALRESLIERSTCDKESPIRAQAVSALARLVGSEDPSELQDGEKSILEVLLDILSCDPAPEVRRAALLHVPLTGATLTAILARMRDVDALTRKLVYASALAPLDPRRLSIAQREALVRAGLGDRAPAVRLAASKLLTAWFDLVSPSSSADWDEMGALLAFLSLFDVVGPGEEPAADALKAVVFARPALFDALVFADAYWTELTPESAVLARVFVEGGREEQLEAAALPPVTAFAFHIQGAYNALLGALDAAEAAQADAVEAELTGGEGEGADEAEEELAKTEAVLGELLRIAARLDYGDEIGRRRVYAVTRDMLAHPQLPPSLIARCLDVLVEIMPSERELVRVVVEVVTDLREPPEDDADADADADAAADTTQSTQSTQRSLKRARAREEMTPAEGARADLVDMRCLALVVEMLERVHGDFEDNSTLEGVLADLIVPAVRRKEPAIREQGLVALGLCCLIAKSIAVKSLQLFLSQIQHAPEGLKVKVLQVVFDLLITYDGQLWGRAEDVRTSGHAILTFLADTLDAEEAPTVQAVLCVGLAKLLLAGLAADPKILKSLLLAYVAPHTADNTELRQCLAYFFSVYCYAAPENQGRIQSVFMEAFDEVVKMHDALEEGETMVSPQQFGLLVVDWTDARKGAEGPTPLQPRNVHADLAVDVLMALYDSDRRSEDQEVLCTLLAQLHIEGPLAPPLLVKLSVLLEHVQTQCPFDDAALDRAVGRFKARVADAFADELARLEWEEYVTPAMREVYDYIGIDVPEYREPNECVQWTDELEGVLTSAF</sequence>
<evidence type="ECO:0000313" key="11">
    <source>
        <dbReference type="Proteomes" id="UP001215280"/>
    </source>
</evidence>
<feature type="region of interest" description="Disordered" evidence="8">
    <location>
        <begin position="525"/>
        <end position="565"/>
    </location>
</feature>
<keyword evidence="4" id="KW-0132">Cell division</keyword>
<comment type="caution">
    <text evidence="10">The sequence shown here is derived from an EMBL/GenBank/DDBJ whole genome shotgun (WGS) entry which is preliminary data.</text>
</comment>
<feature type="compositionally biased region" description="Low complexity" evidence="8">
    <location>
        <begin position="540"/>
        <end position="552"/>
    </location>
</feature>
<keyword evidence="11" id="KW-1185">Reference proteome</keyword>
<keyword evidence="6" id="KW-0226">DNA condensation</keyword>
<dbReference type="InterPro" id="IPR027165">
    <property type="entry name" value="CND3"/>
</dbReference>
<dbReference type="InterPro" id="IPR025977">
    <property type="entry name" value="Cnd3_C"/>
</dbReference>
<evidence type="ECO:0000256" key="8">
    <source>
        <dbReference type="SAM" id="MobiDB-lite"/>
    </source>
</evidence>
<evidence type="ECO:0000256" key="3">
    <source>
        <dbReference type="ARBA" id="ARBA00022454"/>
    </source>
</evidence>
<dbReference type="InterPro" id="IPR011989">
    <property type="entry name" value="ARM-like"/>
</dbReference>
<dbReference type="EMBL" id="JARJLG010000001">
    <property type="protein sequence ID" value="KAJ7785293.1"/>
    <property type="molecule type" value="Genomic_DNA"/>
</dbReference>
<reference evidence="10" key="1">
    <citation type="submission" date="2023-03" db="EMBL/GenBank/DDBJ databases">
        <title>Massive genome expansion in bonnet fungi (Mycena s.s.) driven by repeated elements and novel gene families across ecological guilds.</title>
        <authorList>
            <consortium name="Lawrence Berkeley National Laboratory"/>
            <person name="Harder C.B."/>
            <person name="Miyauchi S."/>
            <person name="Viragh M."/>
            <person name="Kuo A."/>
            <person name="Thoen E."/>
            <person name="Andreopoulos B."/>
            <person name="Lu D."/>
            <person name="Skrede I."/>
            <person name="Drula E."/>
            <person name="Henrissat B."/>
            <person name="Morin E."/>
            <person name="Kohler A."/>
            <person name="Barry K."/>
            <person name="LaButti K."/>
            <person name="Morin E."/>
            <person name="Salamov A."/>
            <person name="Lipzen A."/>
            <person name="Mereny Z."/>
            <person name="Hegedus B."/>
            <person name="Baldrian P."/>
            <person name="Stursova M."/>
            <person name="Weitz H."/>
            <person name="Taylor A."/>
            <person name="Grigoriev I.V."/>
            <person name="Nagy L.G."/>
            <person name="Martin F."/>
            <person name="Kauserud H."/>
        </authorList>
    </citation>
    <scope>NUCLEOTIDE SEQUENCE</scope>
    <source>
        <strain evidence="10">CBHHK188m</strain>
    </source>
</reference>
<evidence type="ECO:0000256" key="1">
    <source>
        <dbReference type="ARBA" id="ARBA00004286"/>
    </source>
</evidence>
<dbReference type="Pfam" id="PF12719">
    <property type="entry name" value="Cnd3"/>
    <property type="match status" value="1"/>
</dbReference>
<evidence type="ECO:0000256" key="7">
    <source>
        <dbReference type="ARBA" id="ARBA00023306"/>
    </source>
</evidence>
<comment type="subcellular location">
    <subcellularLocation>
        <location evidence="1">Chromosome</location>
    </subcellularLocation>
</comment>
<dbReference type="AlphaFoldDB" id="A0AAD7KKF8"/>
<organism evidence="10 11">
    <name type="scientific">Mycena maculata</name>
    <dbReference type="NCBI Taxonomy" id="230809"/>
    <lineage>
        <taxon>Eukaryota</taxon>
        <taxon>Fungi</taxon>
        <taxon>Dikarya</taxon>
        <taxon>Basidiomycota</taxon>
        <taxon>Agaricomycotina</taxon>
        <taxon>Agaricomycetes</taxon>
        <taxon>Agaricomycetidae</taxon>
        <taxon>Agaricales</taxon>
        <taxon>Marasmiineae</taxon>
        <taxon>Mycenaceae</taxon>
        <taxon>Mycena</taxon>
    </lineage>
</organism>
<comment type="similarity">
    <text evidence="2">Belongs to the CND3 (condensin subunit 3) family.</text>
</comment>
<proteinExistence type="inferred from homology"/>
<dbReference type="InterPro" id="IPR016024">
    <property type="entry name" value="ARM-type_fold"/>
</dbReference>
<dbReference type="SUPFAM" id="SSF48371">
    <property type="entry name" value="ARM repeat"/>
    <property type="match status" value="1"/>
</dbReference>
<dbReference type="GO" id="GO:0051301">
    <property type="term" value="P:cell division"/>
    <property type="evidence" value="ECO:0007669"/>
    <property type="project" value="UniProtKB-KW"/>
</dbReference>
<gene>
    <name evidence="10" type="ORF">DFH07DRAFT_726735</name>
</gene>
<protein>
    <submittedName>
        <fullName evidence="10">Nuclear condensing complex subunit</fullName>
    </submittedName>
</protein>
<dbReference type="GO" id="GO:0007076">
    <property type="term" value="P:mitotic chromosome condensation"/>
    <property type="evidence" value="ECO:0007669"/>
    <property type="project" value="InterPro"/>
</dbReference>
<evidence type="ECO:0000256" key="2">
    <source>
        <dbReference type="ARBA" id="ARBA00006533"/>
    </source>
</evidence>
<keyword evidence="5" id="KW-0498">Mitosis</keyword>
<evidence type="ECO:0000256" key="5">
    <source>
        <dbReference type="ARBA" id="ARBA00022776"/>
    </source>
</evidence>
<evidence type="ECO:0000259" key="9">
    <source>
        <dbReference type="Pfam" id="PF12719"/>
    </source>
</evidence>
<name>A0AAD7KKF8_9AGAR</name>
<dbReference type="PANTHER" id="PTHR14418">
    <property type="entry name" value="CONDENSIN COMPLEX SUBUNIT 3-RELATED"/>
    <property type="match status" value="1"/>
</dbReference>
<keyword evidence="3" id="KW-0158">Chromosome</keyword>
<dbReference type="GO" id="GO:0000796">
    <property type="term" value="C:condensin complex"/>
    <property type="evidence" value="ECO:0007669"/>
    <property type="project" value="InterPro"/>
</dbReference>
<dbReference type="GO" id="GO:0000793">
    <property type="term" value="C:condensed chromosome"/>
    <property type="evidence" value="ECO:0007669"/>
    <property type="project" value="TreeGrafter"/>
</dbReference>
<dbReference type="PANTHER" id="PTHR14418:SF5">
    <property type="entry name" value="CONDENSIN COMPLEX SUBUNIT 3"/>
    <property type="match status" value="1"/>
</dbReference>
<evidence type="ECO:0000256" key="4">
    <source>
        <dbReference type="ARBA" id="ARBA00022618"/>
    </source>
</evidence>
<evidence type="ECO:0000313" key="10">
    <source>
        <dbReference type="EMBL" id="KAJ7785293.1"/>
    </source>
</evidence>
<keyword evidence="7" id="KW-0131">Cell cycle</keyword>
<dbReference type="Gene3D" id="1.25.10.10">
    <property type="entry name" value="Leucine-rich Repeat Variant"/>
    <property type="match status" value="1"/>
</dbReference>